<reference evidence="1 2" key="1">
    <citation type="journal article" date="2013" name="Proc. Natl. Acad. Sci. U.S.A.">
        <title>Fine-scale variation in meiotic recombination in Mimulus inferred from population shotgun sequencing.</title>
        <authorList>
            <person name="Hellsten U."/>
            <person name="Wright K.M."/>
            <person name="Jenkins J."/>
            <person name="Shu S."/>
            <person name="Yuan Y."/>
            <person name="Wessler S.R."/>
            <person name="Schmutz J."/>
            <person name="Willis J.H."/>
            <person name="Rokhsar D.S."/>
        </authorList>
    </citation>
    <scope>NUCLEOTIDE SEQUENCE [LARGE SCALE GENOMIC DNA]</scope>
    <source>
        <strain evidence="2">cv. DUN x IM62</strain>
    </source>
</reference>
<keyword evidence="2" id="KW-1185">Reference proteome</keyword>
<sequence length="343" mass="38474">MIYVAGVPFSPDESSQGTDTLIALMEHPDLVSASNSFKSTAEKKFSVSEDSNSVKSKISKSVYIFQKEFATVDPALVDLVGTDEATTCVGISIRNCRTGMISLAHMDFPNVVENGLSQMLSLITDRDSDTLLDVHLVGGFDDISSQHPNLAPKNRKKLEGYSYPLCAKIIETLRIRSENFQIRTLHVLGQNTKLNTEGFACPIFHGFVVDTSNGSITPASFDRKSRCPDEIVRRIRVTASFEDPNLSHKLLDTYETNSDNFVIAPCVWTIRQKRIATTLQRLSDIEILLTCSSSPSAEAPDFVDNERRKWDYLIRNPNWRETFPSEQPRRFQRTPDGNWVSSL</sequence>
<dbReference type="GO" id="GO:0008418">
    <property type="term" value="F:protein-N-terminal asparagine amidohydrolase activity"/>
    <property type="evidence" value="ECO:0000318"/>
    <property type="project" value="GO_Central"/>
</dbReference>
<dbReference type="InterPro" id="IPR026750">
    <property type="entry name" value="NTAN1"/>
</dbReference>
<dbReference type="PANTHER" id="PTHR12498:SF0">
    <property type="entry name" value="PROTEIN N-TERMINAL ASPARAGINE AMIDOHYDROLASE"/>
    <property type="match status" value="1"/>
</dbReference>
<evidence type="ECO:0000313" key="2">
    <source>
        <dbReference type="Proteomes" id="UP000030748"/>
    </source>
</evidence>
<dbReference type="OrthoDB" id="539995at2759"/>
<accession>A0A022QGQ4</accession>
<dbReference type="EMBL" id="KI631506">
    <property type="protein sequence ID" value="EYU27116.1"/>
    <property type="molecule type" value="Genomic_DNA"/>
</dbReference>
<dbReference type="eggNOG" id="ENOG502QSQW">
    <property type="taxonomic scope" value="Eukaryota"/>
</dbReference>
<dbReference type="OMA" id="WRETFPM"/>
<dbReference type="GO" id="GO:0006511">
    <property type="term" value="P:ubiquitin-dependent protein catabolic process"/>
    <property type="evidence" value="ECO:0000318"/>
    <property type="project" value="GO_Central"/>
</dbReference>
<name>A0A022QGQ4_ERYGU</name>
<evidence type="ECO:0008006" key="3">
    <source>
        <dbReference type="Google" id="ProtNLM"/>
    </source>
</evidence>
<dbReference type="STRING" id="4155.A0A022QGQ4"/>
<evidence type="ECO:0000313" key="1">
    <source>
        <dbReference type="EMBL" id="EYU27116.1"/>
    </source>
</evidence>
<dbReference type="GO" id="GO:0005634">
    <property type="term" value="C:nucleus"/>
    <property type="evidence" value="ECO:0000318"/>
    <property type="project" value="GO_Central"/>
</dbReference>
<protein>
    <recommendedName>
        <fullName evidence="3">Protein N-terminal asparagine amidohydrolase</fullName>
    </recommendedName>
</protein>
<dbReference type="AlphaFoldDB" id="A0A022QGQ4"/>
<dbReference type="Proteomes" id="UP000030748">
    <property type="component" value="Unassembled WGS sequence"/>
</dbReference>
<gene>
    <name evidence="1" type="ORF">MIMGU_mgv1a009402mg</name>
</gene>
<dbReference type="PANTHER" id="PTHR12498">
    <property type="entry name" value="N-TERMINAL ASPARAGINE AMIDOHYDROLASE"/>
    <property type="match status" value="1"/>
</dbReference>
<dbReference type="PhylomeDB" id="A0A022QGQ4"/>
<dbReference type="Pfam" id="PF14736">
    <property type="entry name" value="N_Asn_amidohyd"/>
    <property type="match status" value="1"/>
</dbReference>
<proteinExistence type="predicted"/>
<organism evidence="1 2">
    <name type="scientific">Erythranthe guttata</name>
    <name type="common">Yellow monkey flower</name>
    <name type="synonym">Mimulus guttatus</name>
    <dbReference type="NCBI Taxonomy" id="4155"/>
    <lineage>
        <taxon>Eukaryota</taxon>
        <taxon>Viridiplantae</taxon>
        <taxon>Streptophyta</taxon>
        <taxon>Embryophyta</taxon>
        <taxon>Tracheophyta</taxon>
        <taxon>Spermatophyta</taxon>
        <taxon>Magnoliopsida</taxon>
        <taxon>eudicotyledons</taxon>
        <taxon>Gunneridae</taxon>
        <taxon>Pentapetalae</taxon>
        <taxon>asterids</taxon>
        <taxon>lamiids</taxon>
        <taxon>Lamiales</taxon>
        <taxon>Phrymaceae</taxon>
        <taxon>Erythranthe</taxon>
    </lineage>
</organism>